<gene>
    <name evidence="12" type="ORF">PCAL00307_LOCUS3580</name>
    <name evidence="13" type="ORF">PECAL_3P24390</name>
</gene>
<proteinExistence type="inferred from homology"/>
<feature type="binding site" evidence="8">
    <location>
        <position position="159"/>
    </location>
    <ligand>
        <name>a divalent metal cation</name>
        <dbReference type="ChEBI" id="CHEBI:60240"/>
    </ligand>
</feature>
<dbReference type="InterPro" id="IPR004649">
    <property type="entry name" value="RNase_H2_suA"/>
</dbReference>
<dbReference type="InterPro" id="IPR024567">
    <property type="entry name" value="RNase_HII/HIII_dom"/>
</dbReference>
<evidence type="ECO:0000256" key="9">
    <source>
        <dbReference type="RuleBase" id="RU003515"/>
    </source>
</evidence>
<dbReference type="GO" id="GO:0006298">
    <property type="term" value="P:mismatch repair"/>
    <property type="evidence" value="ECO:0007669"/>
    <property type="project" value="TreeGrafter"/>
</dbReference>
<dbReference type="InterPro" id="IPR001352">
    <property type="entry name" value="RNase_HII/HIII"/>
</dbReference>
<dbReference type="GO" id="GO:0004523">
    <property type="term" value="F:RNA-DNA hybrid ribonuclease activity"/>
    <property type="evidence" value="ECO:0007669"/>
    <property type="project" value="UniProtKB-UniRule"/>
</dbReference>
<evidence type="ECO:0000313" key="13">
    <source>
        <dbReference type="EMBL" id="CAH0372441.1"/>
    </source>
</evidence>
<evidence type="ECO:0000256" key="4">
    <source>
        <dbReference type="ARBA" id="ARBA00022722"/>
    </source>
</evidence>
<feature type="domain" description="RNase H type-2" evidence="11">
    <location>
        <begin position="43"/>
        <end position="268"/>
    </location>
</feature>
<comment type="cofactor">
    <cofactor evidence="2">
        <name>Mg(2+)</name>
        <dbReference type="ChEBI" id="CHEBI:18420"/>
    </cofactor>
</comment>
<keyword evidence="7 8" id="KW-0378">Hydrolase</keyword>
<keyword evidence="6 8" id="KW-0255">Endonuclease</keyword>
<evidence type="ECO:0000256" key="1">
    <source>
        <dbReference type="ARBA" id="ARBA00000077"/>
    </source>
</evidence>
<keyword evidence="5 8" id="KW-0479">Metal-binding</keyword>
<organism evidence="12">
    <name type="scientific">Pelagomonas calceolata</name>
    <dbReference type="NCBI Taxonomy" id="35677"/>
    <lineage>
        <taxon>Eukaryota</taxon>
        <taxon>Sar</taxon>
        <taxon>Stramenopiles</taxon>
        <taxon>Ochrophyta</taxon>
        <taxon>Pelagophyceae</taxon>
        <taxon>Pelagomonadales</taxon>
        <taxon>Pelagomonadaceae</taxon>
        <taxon>Pelagomonas</taxon>
    </lineage>
</organism>
<dbReference type="EMBL" id="CAKKNE010000003">
    <property type="protein sequence ID" value="CAH0372441.1"/>
    <property type="molecule type" value="Genomic_DNA"/>
</dbReference>
<feature type="binding site" evidence="8">
    <location>
        <position position="49"/>
    </location>
    <ligand>
        <name>a divalent metal cation</name>
        <dbReference type="ChEBI" id="CHEBI:60240"/>
    </ligand>
</feature>
<evidence type="ECO:0000313" key="12">
    <source>
        <dbReference type="EMBL" id="CAE0688146.1"/>
    </source>
</evidence>
<keyword evidence="14" id="KW-1185">Reference proteome</keyword>
<comment type="function">
    <text evidence="9">Endonuclease that specifically degrades the RNA of RNA-DNA hybrids.</text>
</comment>
<keyword evidence="4 8" id="KW-0540">Nuclease</keyword>
<dbReference type="OrthoDB" id="7462577at2759"/>
<dbReference type="Proteomes" id="UP000789595">
    <property type="component" value="Unassembled WGS sequence"/>
</dbReference>
<dbReference type="GO" id="GO:0032299">
    <property type="term" value="C:ribonuclease H2 complex"/>
    <property type="evidence" value="ECO:0007669"/>
    <property type="project" value="TreeGrafter"/>
</dbReference>
<feature type="compositionally biased region" description="Basic and acidic residues" evidence="10">
    <location>
        <begin position="392"/>
        <end position="406"/>
    </location>
</feature>
<sequence length="406" mass="44583">MDSSTAPPPAPPADPRKVEAVAIPVDGLIEAPQLPPKARAGAACKLGIDEAGRGPVLGAMTFGCCYWAVEEDADVERDQEEINDSKQLTEDQRAKLFERVLDDDRLGWAVEVVSAARLSREMLRKKAPVSLNAISFDATCRLIQRALDRNVDVVEAYVDTVGDPDVYRDRLTRHFEGRISFTVAKKADALYKCTGAASICAKVIRDESLRRWVFEERGLDDRDFGSGYPSDPACVAWLRRNAHAVFGFPALARFSWQPAKQRLKDVDAVDDDTRAHFAFVAEVEFDEVGGPARPRCTSAWRGAGAGAMVSVRTGARGQRRGEHDEDHGVGHGLEEEGTRARAEEAEARPLLPAARNAVVARRVVRVTLAPLTRTVVSEPEPRATSRAGRRGRNADDGRRRPGDRRV</sequence>
<comment type="cofactor">
    <cofactor evidence="8">
        <name>Mn(2+)</name>
        <dbReference type="ChEBI" id="CHEBI:29035"/>
    </cofactor>
    <cofactor evidence="8">
        <name>Mg(2+)</name>
        <dbReference type="ChEBI" id="CHEBI:18420"/>
    </cofactor>
    <text evidence="8">Manganese or magnesium. Binds 1 divalent metal ion per monomer in the absence of substrate. May bind a second metal ion after substrate binding.</text>
</comment>
<comment type="catalytic activity">
    <reaction evidence="1 8 9">
        <text>Endonucleolytic cleavage to 5'-phosphomonoester.</text>
        <dbReference type="EC" id="3.1.26.4"/>
    </reaction>
</comment>
<dbReference type="FunFam" id="3.30.420.10:FF:000016">
    <property type="entry name" value="Ribonuclease"/>
    <property type="match status" value="1"/>
</dbReference>
<dbReference type="GO" id="GO:0046872">
    <property type="term" value="F:metal ion binding"/>
    <property type="evidence" value="ECO:0007669"/>
    <property type="project" value="UniProtKB-KW"/>
</dbReference>
<dbReference type="SUPFAM" id="SSF53098">
    <property type="entry name" value="Ribonuclease H-like"/>
    <property type="match status" value="1"/>
</dbReference>
<dbReference type="InterPro" id="IPR023160">
    <property type="entry name" value="RNase_HII_hlx-loop-hlx_cap_dom"/>
</dbReference>
<reference evidence="13" key="2">
    <citation type="submission" date="2021-11" db="EMBL/GenBank/DDBJ databases">
        <authorList>
            <consortium name="Genoscope - CEA"/>
            <person name="William W."/>
        </authorList>
    </citation>
    <scope>NUCLEOTIDE SEQUENCE</scope>
</reference>
<evidence type="ECO:0000256" key="6">
    <source>
        <dbReference type="ARBA" id="ARBA00022759"/>
    </source>
</evidence>
<dbReference type="PROSITE" id="PS51975">
    <property type="entry name" value="RNASE_H_2"/>
    <property type="match status" value="1"/>
</dbReference>
<dbReference type="FunFam" id="1.10.10.460:FF:000001">
    <property type="entry name" value="Ribonuclease"/>
    <property type="match status" value="1"/>
</dbReference>
<evidence type="ECO:0000313" key="14">
    <source>
        <dbReference type="Proteomes" id="UP000789595"/>
    </source>
</evidence>
<dbReference type="Gene3D" id="1.10.10.460">
    <property type="entry name" value="Ribonuclease hii. Domain 2"/>
    <property type="match status" value="1"/>
</dbReference>
<evidence type="ECO:0000256" key="5">
    <source>
        <dbReference type="ARBA" id="ARBA00022723"/>
    </source>
</evidence>
<dbReference type="GO" id="GO:0043137">
    <property type="term" value="P:DNA replication, removal of RNA primer"/>
    <property type="evidence" value="ECO:0007669"/>
    <property type="project" value="TreeGrafter"/>
</dbReference>
<feature type="region of interest" description="Disordered" evidence="10">
    <location>
        <begin position="313"/>
        <end position="345"/>
    </location>
</feature>
<dbReference type="NCBIfam" id="TIGR00729">
    <property type="entry name" value="ribonuclease HII"/>
    <property type="match status" value="1"/>
</dbReference>
<evidence type="ECO:0000256" key="8">
    <source>
        <dbReference type="PROSITE-ProRule" id="PRU01319"/>
    </source>
</evidence>
<dbReference type="EC" id="3.1.26.4" evidence="9"/>
<evidence type="ECO:0000256" key="2">
    <source>
        <dbReference type="ARBA" id="ARBA00001946"/>
    </source>
</evidence>
<dbReference type="InterPro" id="IPR036397">
    <property type="entry name" value="RNaseH_sf"/>
</dbReference>
<dbReference type="Gene3D" id="3.30.420.10">
    <property type="entry name" value="Ribonuclease H-like superfamily/Ribonuclease H"/>
    <property type="match status" value="1"/>
</dbReference>
<dbReference type="EMBL" id="HBIW01004392">
    <property type="protein sequence ID" value="CAE0688146.1"/>
    <property type="molecule type" value="Transcribed_RNA"/>
</dbReference>
<dbReference type="CDD" id="cd07181">
    <property type="entry name" value="RNase_HII_eukaryota_like"/>
    <property type="match status" value="1"/>
</dbReference>
<dbReference type="AlphaFoldDB" id="A0A7S4E3L8"/>
<evidence type="ECO:0000256" key="10">
    <source>
        <dbReference type="SAM" id="MobiDB-lite"/>
    </source>
</evidence>
<evidence type="ECO:0000256" key="7">
    <source>
        <dbReference type="ARBA" id="ARBA00022801"/>
    </source>
</evidence>
<evidence type="ECO:0000256" key="3">
    <source>
        <dbReference type="ARBA" id="ARBA00007058"/>
    </source>
</evidence>
<dbReference type="GO" id="GO:0003723">
    <property type="term" value="F:RNA binding"/>
    <property type="evidence" value="ECO:0007669"/>
    <property type="project" value="UniProtKB-UniRule"/>
</dbReference>
<reference evidence="12" key="1">
    <citation type="submission" date="2021-01" db="EMBL/GenBank/DDBJ databases">
        <authorList>
            <person name="Corre E."/>
            <person name="Pelletier E."/>
            <person name="Niang G."/>
            <person name="Scheremetjew M."/>
            <person name="Finn R."/>
            <person name="Kale V."/>
            <person name="Holt S."/>
            <person name="Cochrane G."/>
            <person name="Meng A."/>
            <person name="Brown T."/>
            <person name="Cohen L."/>
        </authorList>
    </citation>
    <scope>NUCLEOTIDE SEQUENCE</scope>
    <source>
        <strain evidence="12">CCMP1756</strain>
    </source>
</reference>
<feature type="binding site" evidence="8">
    <location>
        <position position="50"/>
    </location>
    <ligand>
        <name>a divalent metal cation</name>
        <dbReference type="ChEBI" id="CHEBI:60240"/>
    </ligand>
</feature>
<dbReference type="InterPro" id="IPR012337">
    <property type="entry name" value="RNaseH-like_sf"/>
</dbReference>
<feature type="compositionally biased region" description="Basic and acidic residues" evidence="10">
    <location>
        <begin position="319"/>
        <end position="345"/>
    </location>
</feature>
<dbReference type="PANTHER" id="PTHR10954">
    <property type="entry name" value="RIBONUCLEASE H2 SUBUNIT A"/>
    <property type="match status" value="1"/>
</dbReference>
<comment type="similarity">
    <text evidence="3">Belongs to the RNase HII family. Eukaryotic subfamily.</text>
</comment>
<accession>A0A7S4E3L8</accession>
<dbReference type="Pfam" id="PF01351">
    <property type="entry name" value="RNase_HII"/>
    <property type="match status" value="1"/>
</dbReference>
<feature type="region of interest" description="Disordered" evidence="10">
    <location>
        <begin position="375"/>
        <end position="406"/>
    </location>
</feature>
<name>A0A7S4E3L8_9STRA</name>
<protein>
    <recommendedName>
        <fullName evidence="9">Ribonuclease</fullName>
        <ecNumber evidence="9">3.1.26.4</ecNumber>
    </recommendedName>
</protein>
<dbReference type="PANTHER" id="PTHR10954:SF7">
    <property type="entry name" value="RIBONUCLEASE H2 SUBUNIT A"/>
    <property type="match status" value="1"/>
</dbReference>
<evidence type="ECO:0000259" key="11">
    <source>
        <dbReference type="PROSITE" id="PS51975"/>
    </source>
</evidence>